<sequence length="390" mass="45335">MRLINCSTKRFEEFFDEEVPEYAILSHTWEGHEISYSEYNNDLWDQTRKMYPEATEKITATIAKASEYGINHVWIDSCCIDKSSSAELSEAINSMYLWYKKAEVCFVYLSDFYCFSQYARPRSQGSWSEPLFEAVALRRCRWFTRGWTLQELLAPSNVHFFDRQWMCFGTKRSISLELSAITEIPGPALEGKVAEHTYSVAARMSWAAHRVTTRGEDIAYCLFGLFGVNLPLLYGEGATRAFLRLQEAIIQRTNDLTIFAWQHAEATVPELSREACSILAQSPRNFEDSGDIVCNDLTDNPEYSVTNKGIKFNNWNFERDGDDPDTFEVPLSCRRKWYTETGSLHITLERLKDSVWYRSKNETFQSHKLFLKPLHRRGSTAALWYFYIMT</sequence>
<dbReference type="EMBL" id="KV441551">
    <property type="protein sequence ID" value="OAG07643.1"/>
    <property type="molecule type" value="Genomic_DNA"/>
</dbReference>
<dbReference type="Proteomes" id="UP000077069">
    <property type="component" value="Unassembled WGS sequence"/>
</dbReference>
<proteinExistence type="predicted"/>
<dbReference type="Pfam" id="PF26640">
    <property type="entry name" value="DUF8212"/>
    <property type="match status" value="1"/>
</dbReference>
<dbReference type="OrthoDB" id="20872at2759"/>
<dbReference type="AlphaFoldDB" id="A0A177CJG8"/>
<name>A0A177CJG8_9PLEO</name>
<evidence type="ECO:0000313" key="3">
    <source>
        <dbReference type="EMBL" id="OAG07643.1"/>
    </source>
</evidence>
<dbReference type="InterPro" id="IPR058525">
    <property type="entry name" value="DUF8212"/>
</dbReference>
<protein>
    <submittedName>
        <fullName evidence="3">HET-domain-containing protein</fullName>
    </submittedName>
</protein>
<dbReference type="PANTHER" id="PTHR10622">
    <property type="entry name" value="HET DOMAIN-CONTAINING PROTEIN"/>
    <property type="match status" value="1"/>
</dbReference>
<accession>A0A177CJG8</accession>
<feature type="domain" description="Heterokaryon incompatibility" evidence="1">
    <location>
        <begin position="22"/>
        <end position="151"/>
    </location>
</feature>
<dbReference type="RefSeq" id="XP_018038008.1">
    <property type="nucleotide sequence ID" value="XM_018174253.1"/>
</dbReference>
<keyword evidence="4" id="KW-1185">Reference proteome</keyword>
<organism evidence="3 4">
    <name type="scientific">Paraphaeosphaeria sporulosa</name>
    <dbReference type="NCBI Taxonomy" id="1460663"/>
    <lineage>
        <taxon>Eukaryota</taxon>
        <taxon>Fungi</taxon>
        <taxon>Dikarya</taxon>
        <taxon>Ascomycota</taxon>
        <taxon>Pezizomycotina</taxon>
        <taxon>Dothideomycetes</taxon>
        <taxon>Pleosporomycetidae</taxon>
        <taxon>Pleosporales</taxon>
        <taxon>Massarineae</taxon>
        <taxon>Didymosphaeriaceae</taxon>
        <taxon>Paraphaeosphaeria</taxon>
    </lineage>
</organism>
<feature type="domain" description="DUF8212" evidence="2">
    <location>
        <begin position="240"/>
        <end position="277"/>
    </location>
</feature>
<dbReference type="PANTHER" id="PTHR10622:SF12">
    <property type="entry name" value="HET DOMAIN-CONTAINING PROTEIN"/>
    <property type="match status" value="1"/>
</dbReference>
<dbReference type="Pfam" id="PF06985">
    <property type="entry name" value="HET"/>
    <property type="match status" value="1"/>
</dbReference>
<dbReference type="InParanoid" id="A0A177CJG8"/>
<reference evidence="3 4" key="1">
    <citation type="submission" date="2016-05" db="EMBL/GenBank/DDBJ databases">
        <title>Comparative analysis of secretome profiles of manganese(II)-oxidizing ascomycete fungi.</title>
        <authorList>
            <consortium name="DOE Joint Genome Institute"/>
            <person name="Zeiner C.A."/>
            <person name="Purvine S.O."/>
            <person name="Zink E.M."/>
            <person name="Wu S."/>
            <person name="Pasa-Tolic L."/>
            <person name="Chaput D.L."/>
            <person name="Haridas S."/>
            <person name="Grigoriev I.V."/>
            <person name="Santelli C.M."/>
            <person name="Hansel C.M."/>
        </authorList>
    </citation>
    <scope>NUCLEOTIDE SEQUENCE [LARGE SCALE GENOMIC DNA]</scope>
    <source>
        <strain evidence="3 4">AP3s5-JAC2a</strain>
    </source>
</reference>
<evidence type="ECO:0000313" key="4">
    <source>
        <dbReference type="Proteomes" id="UP000077069"/>
    </source>
</evidence>
<gene>
    <name evidence="3" type="ORF">CC84DRAFT_1088451</name>
</gene>
<dbReference type="STRING" id="1460663.A0A177CJG8"/>
<dbReference type="GeneID" id="28757739"/>
<dbReference type="InterPro" id="IPR010730">
    <property type="entry name" value="HET"/>
</dbReference>
<evidence type="ECO:0000259" key="1">
    <source>
        <dbReference type="Pfam" id="PF06985"/>
    </source>
</evidence>
<evidence type="ECO:0000259" key="2">
    <source>
        <dbReference type="Pfam" id="PF26640"/>
    </source>
</evidence>